<keyword evidence="2" id="KW-1185">Reference proteome</keyword>
<dbReference type="AlphaFoldDB" id="A0AAW2GFS5"/>
<organism evidence="1 2">
    <name type="scientific">Cardiocondyla obscurior</name>
    <dbReference type="NCBI Taxonomy" id="286306"/>
    <lineage>
        <taxon>Eukaryota</taxon>
        <taxon>Metazoa</taxon>
        <taxon>Ecdysozoa</taxon>
        <taxon>Arthropoda</taxon>
        <taxon>Hexapoda</taxon>
        <taxon>Insecta</taxon>
        <taxon>Pterygota</taxon>
        <taxon>Neoptera</taxon>
        <taxon>Endopterygota</taxon>
        <taxon>Hymenoptera</taxon>
        <taxon>Apocrita</taxon>
        <taxon>Aculeata</taxon>
        <taxon>Formicoidea</taxon>
        <taxon>Formicidae</taxon>
        <taxon>Myrmicinae</taxon>
        <taxon>Cardiocondyla</taxon>
    </lineage>
</organism>
<dbReference type="Proteomes" id="UP001430953">
    <property type="component" value="Unassembled WGS sequence"/>
</dbReference>
<dbReference type="EMBL" id="JADYXP020000004">
    <property type="protein sequence ID" value="KAL0126004.1"/>
    <property type="molecule type" value="Genomic_DNA"/>
</dbReference>
<evidence type="ECO:0000313" key="2">
    <source>
        <dbReference type="Proteomes" id="UP001430953"/>
    </source>
</evidence>
<name>A0AAW2GFS5_9HYME</name>
<evidence type="ECO:0008006" key="3">
    <source>
        <dbReference type="Google" id="ProtNLM"/>
    </source>
</evidence>
<reference evidence="1 2" key="1">
    <citation type="submission" date="2023-03" db="EMBL/GenBank/DDBJ databases">
        <title>High recombination rates correlate with genetic variation in Cardiocondyla obscurior ants.</title>
        <authorList>
            <person name="Errbii M."/>
        </authorList>
    </citation>
    <scope>NUCLEOTIDE SEQUENCE [LARGE SCALE GENOMIC DNA]</scope>
    <source>
        <strain evidence="1">Alpha-2009</strain>
        <tissue evidence="1">Whole body</tissue>
    </source>
</reference>
<gene>
    <name evidence="1" type="ORF">PUN28_004821</name>
</gene>
<proteinExistence type="predicted"/>
<evidence type="ECO:0000313" key="1">
    <source>
        <dbReference type="EMBL" id="KAL0126004.1"/>
    </source>
</evidence>
<sequence length="155" mass="18639">MFVQSLQFFFIIFLFYFTMQERKIIIILFSPFCTRVLYASSEKEHGTRNWQKNYFLRLTRLIDDRCDKALCRVRRNKKNYYKDFFFFNRTVFSLQLFIAFTCDYIKSASKNDILIYSLYNYSVFLRKNITGLPGGNIFSKTCVPSSRDSNNRCRA</sequence>
<accession>A0AAW2GFS5</accession>
<protein>
    <recommendedName>
        <fullName evidence="3">Secreted protein</fullName>
    </recommendedName>
</protein>
<comment type="caution">
    <text evidence="1">The sequence shown here is derived from an EMBL/GenBank/DDBJ whole genome shotgun (WGS) entry which is preliminary data.</text>
</comment>